<evidence type="ECO:0000313" key="2">
    <source>
        <dbReference type="EMBL" id="SMO92717.1"/>
    </source>
</evidence>
<dbReference type="AlphaFoldDB" id="A0A521F9C1"/>
<organism evidence="2 3">
    <name type="scientific">Flavobacterium resistens</name>
    <dbReference type="NCBI Taxonomy" id="443612"/>
    <lineage>
        <taxon>Bacteria</taxon>
        <taxon>Pseudomonadati</taxon>
        <taxon>Bacteroidota</taxon>
        <taxon>Flavobacteriia</taxon>
        <taxon>Flavobacteriales</taxon>
        <taxon>Flavobacteriaceae</taxon>
        <taxon>Flavobacterium</taxon>
    </lineage>
</organism>
<reference evidence="1 4" key="2">
    <citation type="submission" date="2019-11" db="EMBL/GenBank/DDBJ databases">
        <title>Flavobacterium resistens genome.</title>
        <authorList>
            <person name="Wilson V.M."/>
            <person name="Newman J.D."/>
        </authorList>
    </citation>
    <scope>NUCLEOTIDE SEQUENCE [LARGE SCALE GENOMIC DNA]</scope>
    <source>
        <strain evidence="1 4">DSM 19382</strain>
    </source>
</reference>
<evidence type="ECO:0000313" key="3">
    <source>
        <dbReference type="Proteomes" id="UP000317289"/>
    </source>
</evidence>
<sequence>MKKIASLFLIVTLFYNVLGFYIMFAEQQEQVWVTAMEKTEDINFEVIEIQIDPYAYVVDSGFEEVNEDFTIENKTYHVFKKRIVNNVLKLYCLKNSYTKVFSKDLKKIVDSQIFDTSSNKENPSKKLMKSFITDYIPNNDTIDLVVTASKAFFPEKLCPYTPKRDLLSGYFTTICPPPDMV</sequence>
<name>A0A521F9C1_9FLAO</name>
<dbReference type="Proteomes" id="UP000317289">
    <property type="component" value="Unassembled WGS sequence"/>
</dbReference>
<evidence type="ECO:0000313" key="4">
    <source>
        <dbReference type="Proteomes" id="UP000468990"/>
    </source>
</evidence>
<gene>
    <name evidence="1" type="ORF">GJU42_19100</name>
    <name evidence="2" type="ORF">SAMN06265349_10778</name>
</gene>
<protein>
    <submittedName>
        <fullName evidence="2">Uncharacterized protein</fullName>
    </submittedName>
</protein>
<reference evidence="2 3" key="1">
    <citation type="submission" date="2017-05" db="EMBL/GenBank/DDBJ databases">
        <authorList>
            <person name="Varghese N."/>
            <person name="Submissions S."/>
        </authorList>
    </citation>
    <scope>NUCLEOTIDE SEQUENCE [LARGE SCALE GENOMIC DNA]</scope>
    <source>
        <strain evidence="2 3">DSM 19382</strain>
    </source>
</reference>
<dbReference type="EMBL" id="WKKG01000011">
    <property type="protein sequence ID" value="MRX70085.1"/>
    <property type="molecule type" value="Genomic_DNA"/>
</dbReference>
<dbReference type="EMBL" id="FXTA01000007">
    <property type="protein sequence ID" value="SMO92717.1"/>
    <property type="molecule type" value="Genomic_DNA"/>
</dbReference>
<keyword evidence="4" id="KW-1185">Reference proteome</keyword>
<evidence type="ECO:0000313" key="1">
    <source>
        <dbReference type="EMBL" id="MRX70085.1"/>
    </source>
</evidence>
<dbReference type="OrthoDB" id="1342881at2"/>
<dbReference type="Proteomes" id="UP000468990">
    <property type="component" value="Unassembled WGS sequence"/>
</dbReference>
<accession>A0A521F9C1</accession>
<dbReference type="RefSeq" id="WP_142452396.1">
    <property type="nucleotide sequence ID" value="NZ_FXTA01000007.1"/>
</dbReference>
<proteinExistence type="predicted"/>